<sequence length="271" mass="29147">MSGKLELIHVTATAAEQAAPPLLFVHGAYAAASCWQQHFLPWLAAQGHDCWALSLRGHGGSPGRERLHDFGITDYVADVAWACGQLPAPPVLVGHSMGGYVLQQYLRQHTAPGVILLASVPPGGMAMSTWRLGLTAPDILLGLNLFQQGRHTPTAAEVRRMLLSPDADLACAQWLADNSQVESQRAILDMSLTTALFARKLPCPALSIVGRNDLLVSPLEASSGGLLLGIETQVLPDLGHMLMLDTRWQQVASLMASWLRQQFAACHQAAQ</sequence>
<dbReference type="GO" id="GO:0016787">
    <property type="term" value="F:hydrolase activity"/>
    <property type="evidence" value="ECO:0007669"/>
    <property type="project" value="UniProtKB-KW"/>
</dbReference>
<evidence type="ECO:0000259" key="1">
    <source>
        <dbReference type="Pfam" id="PF12697"/>
    </source>
</evidence>
<dbReference type="PROSITE" id="PS51257">
    <property type="entry name" value="PROKAR_LIPOPROTEIN"/>
    <property type="match status" value="1"/>
</dbReference>
<organism evidence="2 3">
    <name type="scientific">Vogesella amnigena</name>
    <dbReference type="NCBI Taxonomy" id="1507449"/>
    <lineage>
        <taxon>Bacteria</taxon>
        <taxon>Pseudomonadati</taxon>
        <taxon>Pseudomonadota</taxon>
        <taxon>Betaproteobacteria</taxon>
        <taxon>Neisseriales</taxon>
        <taxon>Chromobacteriaceae</taxon>
        <taxon>Vogesella</taxon>
    </lineage>
</organism>
<gene>
    <name evidence="2" type="ORF">ACFOKJ_16245</name>
</gene>
<dbReference type="RefSeq" id="WP_390281553.1">
    <property type="nucleotide sequence ID" value="NZ_JBHRYH010000046.1"/>
</dbReference>
<accession>A0ABV7TY30</accession>
<evidence type="ECO:0000313" key="3">
    <source>
        <dbReference type="Proteomes" id="UP001595636"/>
    </source>
</evidence>
<dbReference type="Proteomes" id="UP001595636">
    <property type="component" value="Unassembled WGS sequence"/>
</dbReference>
<dbReference type="InterPro" id="IPR029058">
    <property type="entry name" value="AB_hydrolase_fold"/>
</dbReference>
<evidence type="ECO:0000313" key="2">
    <source>
        <dbReference type="EMBL" id="MFC3627672.1"/>
    </source>
</evidence>
<keyword evidence="2" id="KW-0378">Hydrolase</keyword>
<keyword evidence="3" id="KW-1185">Reference proteome</keyword>
<name>A0ABV7TY30_9NEIS</name>
<protein>
    <submittedName>
        <fullName evidence="2">Alpha/beta hydrolase</fullName>
    </submittedName>
</protein>
<dbReference type="SUPFAM" id="SSF53474">
    <property type="entry name" value="alpha/beta-Hydrolases"/>
    <property type="match status" value="1"/>
</dbReference>
<dbReference type="PANTHER" id="PTHR43798">
    <property type="entry name" value="MONOACYLGLYCEROL LIPASE"/>
    <property type="match status" value="1"/>
</dbReference>
<dbReference type="Pfam" id="PF12697">
    <property type="entry name" value="Abhydrolase_6"/>
    <property type="match status" value="1"/>
</dbReference>
<dbReference type="PANTHER" id="PTHR43798:SF33">
    <property type="entry name" value="HYDROLASE, PUTATIVE (AFU_ORTHOLOGUE AFUA_2G14860)-RELATED"/>
    <property type="match status" value="1"/>
</dbReference>
<dbReference type="InterPro" id="IPR050266">
    <property type="entry name" value="AB_hydrolase_sf"/>
</dbReference>
<dbReference type="Gene3D" id="3.40.50.1820">
    <property type="entry name" value="alpha/beta hydrolase"/>
    <property type="match status" value="1"/>
</dbReference>
<dbReference type="EMBL" id="JBHRYH010000046">
    <property type="protein sequence ID" value="MFC3627672.1"/>
    <property type="molecule type" value="Genomic_DNA"/>
</dbReference>
<feature type="domain" description="AB hydrolase-1" evidence="1">
    <location>
        <begin position="22"/>
        <end position="253"/>
    </location>
</feature>
<reference evidence="3" key="1">
    <citation type="journal article" date="2019" name="Int. J. Syst. Evol. Microbiol.">
        <title>The Global Catalogue of Microorganisms (GCM) 10K type strain sequencing project: providing services to taxonomists for standard genome sequencing and annotation.</title>
        <authorList>
            <consortium name="The Broad Institute Genomics Platform"/>
            <consortium name="The Broad Institute Genome Sequencing Center for Infectious Disease"/>
            <person name="Wu L."/>
            <person name="Ma J."/>
        </authorList>
    </citation>
    <scope>NUCLEOTIDE SEQUENCE [LARGE SCALE GENOMIC DNA]</scope>
    <source>
        <strain evidence="3">KCTC 42195</strain>
    </source>
</reference>
<comment type="caution">
    <text evidence="2">The sequence shown here is derived from an EMBL/GenBank/DDBJ whole genome shotgun (WGS) entry which is preliminary data.</text>
</comment>
<dbReference type="InterPro" id="IPR000073">
    <property type="entry name" value="AB_hydrolase_1"/>
</dbReference>
<proteinExistence type="predicted"/>